<name>A0A381TQJ1_9ZZZZ</name>
<evidence type="ECO:0008006" key="2">
    <source>
        <dbReference type="Google" id="ProtNLM"/>
    </source>
</evidence>
<evidence type="ECO:0000313" key="1">
    <source>
        <dbReference type="EMBL" id="SVA17107.1"/>
    </source>
</evidence>
<reference evidence="1" key="1">
    <citation type="submission" date="2018-05" db="EMBL/GenBank/DDBJ databases">
        <authorList>
            <person name="Lanie J.A."/>
            <person name="Ng W.-L."/>
            <person name="Kazmierczak K.M."/>
            <person name="Andrzejewski T.M."/>
            <person name="Davidsen T.M."/>
            <person name="Wayne K.J."/>
            <person name="Tettelin H."/>
            <person name="Glass J.I."/>
            <person name="Rusch D."/>
            <person name="Podicherti R."/>
            <person name="Tsui H.-C.T."/>
            <person name="Winkler M.E."/>
        </authorList>
    </citation>
    <scope>NUCLEOTIDE SEQUENCE</scope>
</reference>
<dbReference type="InterPro" id="IPR006035">
    <property type="entry name" value="Ureohydrolase"/>
</dbReference>
<proteinExistence type="predicted"/>
<dbReference type="AlphaFoldDB" id="A0A381TQJ1"/>
<dbReference type="Pfam" id="PF00491">
    <property type="entry name" value="Arginase"/>
    <property type="match status" value="1"/>
</dbReference>
<dbReference type="InterPro" id="IPR023696">
    <property type="entry name" value="Ureohydrolase_dom_sf"/>
</dbReference>
<dbReference type="GO" id="GO:0046872">
    <property type="term" value="F:metal ion binding"/>
    <property type="evidence" value="ECO:0007669"/>
    <property type="project" value="InterPro"/>
</dbReference>
<accession>A0A381TQJ1</accession>
<sequence length="45" mass="4933">MEMMADSDRLLALDMVELNPILDAQNTTAVFAAEPILSAIDQKIL</sequence>
<dbReference type="SUPFAM" id="SSF52768">
    <property type="entry name" value="Arginase/deacetylase"/>
    <property type="match status" value="1"/>
</dbReference>
<gene>
    <name evidence="1" type="ORF">METZ01_LOCUS69961</name>
</gene>
<dbReference type="Gene3D" id="3.40.800.10">
    <property type="entry name" value="Ureohydrolase domain"/>
    <property type="match status" value="1"/>
</dbReference>
<dbReference type="EMBL" id="UINC01004823">
    <property type="protein sequence ID" value="SVA17107.1"/>
    <property type="molecule type" value="Genomic_DNA"/>
</dbReference>
<protein>
    <recommendedName>
        <fullName evidence="2">Arginase</fullName>
    </recommendedName>
</protein>
<organism evidence="1">
    <name type="scientific">marine metagenome</name>
    <dbReference type="NCBI Taxonomy" id="408172"/>
    <lineage>
        <taxon>unclassified sequences</taxon>
        <taxon>metagenomes</taxon>
        <taxon>ecological metagenomes</taxon>
    </lineage>
</organism>